<sequence length="268" mass="30994">MEWRFNLKMEIKNILKIGLFVITTSIFFTACANKSIDKKIEKPKIKTIDNVLADSFVYDSNQKLYKTKTPITKEEEKNALVSQFSKFCSEKNGKLVYTNYYINKQYVNSYSKNLANACEVDKEPYFIIHQANENSNFYYSVSIDDAAKRIYLNRKPPEFEKPAIESTEQTVQERKEIQRREIAREQKTKILLSNKSQKTMTFFDSWRDSGNKALCSTKCNALNLKTNGYKTLKEAVSDNWQLVSKVGEIEEAIDDSCTCSGYSVLVKK</sequence>
<dbReference type="KEGG" id="asui:ASUIS_1667"/>
<evidence type="ECO:0000313" key="1">
    <source>
        <dbReference type="EMBL" id="AXX90145.1"/>
    </source>
</evidence>
<dbReference type="AlphaFoldDB" id="A0AAD0SRN6"/>
<dbReference type="PROSITE" id="PS51257">
    <property type="entry name" value="PROKAR_LIPOPROTEIN"/>
    <property type="match status" value="1"/>
</dbReference>
<evidence type="ECO:0008006" key="3">
    <source>
        <dbReference type="Google" id="ProtNLM"/>
    </source>
</evidence>
<accession>A0AAD0SRN6</accession>
<protein>
    <recommendedName>
        <fullName evidence="3">Lipoprotein</fullName>
    </recommendedName>
</protein>
<keyword evidence="2" id="KW-1185">Reference proteome</keyword>
<dbReference type="EMBL" id="CP032100">
    <property type="protein sequence ID" value="AXX90145.1"/>
    <property type="molecule type" value="Genomic_DNA"/>
</dbReference>
<gene>
    <name evidence="1" type="ORF">ASUIS_1667</name>
</gene>
<reference evidence="1 2" key="1">
    <citation type="submission" date="2018-08" db="EMBL/GenBank/DDBJ databases">
        <title>Complete genome of the Arcobacter suis type strain LMG 26152.</title>
        <authorList>
            <person name="Miller W.G."/>
            <person name="Yee E."/>
            <person name="Bono J.L."/>
        </authorList>
    </citation>
    <scope>NUCLEOTIDE SEQUENCE [LARGE SCALE GENOMIC DNA]</scope>
    <source>
        <strain evidence="1 2">CECT 7833</strain>
    </source>
</reference>
<proteinExistence type="predicted"/>
<organism evidence="1 2">
    <name type="scientific">Arcobacter suis CECT 7833</name>
    <dbReference type="NCBI Taxonomy" id="663365"/>
    <lineage>
        <taxon>Bacteria</taxon>
        <taxon>Pseudomonadati</taxon>
        <taxon>Campylobacterota</taxon>
        <taxon>Epsilonproteobacteria</taxon>
        <taxon>Campylobacterales</taxon>
        <taxon>Arcobacteraceae</taxon>
        <taxon>Arcobacter</taxon>
    </lineage>
</organism>
<name>A0AAD0SRN6_9BACT</name>
<dbReference type="Proteomes" id="UP000263040">
    <property type="component" value="Chromosome"/>
</dbReference>
<evidence type="ECO:0000313" key="2">
    <source>
        <dbReference type="Proteomes" id="UP000263040"/>
    </source>
</evidence>